<comment type="caution">
    <text evidence="1">The sequence shown here is derived from an EMBL/GenBank/DDBJ whole genome shotgun (WGS) entry which is preliminary data.</text>
</comment>
<name>A0A953J763_9BACT</name>
<evidence type="ECO:0000313" key="1">
    <source>
        <dbReference type="EMBL" id="MBZ0156938.1"/>
    </source>
</evidence>
<proteinExistence type="predicted"/>
<dbReference type="Proteomes" id="UP000705867">
    <property type="component" value="Unassembled WGS sequence"/>
</dbReference>
<sequence>MKSISPDRLRKLPLYPAAALCAVFLLSSSLVLPQYQKTADAARKLAAEESERRRITEKLGDIRRLPVNPVTLDAKEDVALALKSLFDRKGYRINDVKEASDDIGKFITFEIDIHNYKSMADIIVFLSDLHETLPVAYTKYTMANRSIKVQTRCYYRS</sequence>
<dbReference type="AlphaFoldDB" id="A0A953J763"/>
<gene>
    <name evidence="1" type="ORF">K8I29_12110</name>
</gene>
<reference evidence="1" key="2">
    <citation type="submission" date="2021-08" db="EMBL/GenBank/DDBJ databases">
        <authorList>
            <person name="Dalcin Martins P."/>
        </authorList>
    </citation>
    <scope>NUCLEOTIDE SEQUENCE</scope>
    <source>
        <strain evidence="1">MAG_39</strain>
    </source>
</reference>
<protein>
    <submittedName>
        <fullName evidence="1">Uncharacterized protein</fullName>
    </submittedName>
</protein>
<evidence type="ECO:0000313" key="2">
    <source>
        <dbReference type="Proteomes" id="UP000705867"/>
    </source>
</evidence>
<reference evidence="1" key="1">
    <citation type="journal article" date="2021" name="bioRxiv">
        <title>Unraveling nitrogen, sulfur and carbon metabolic pathways and microbial community transcriptional responses to substrate deprivation and toxicity stresses in a bioreactor mimicking anoxic brackish coastal sediment conditions.</title>
        <authorList>
            <person name="Martins P.D."/>
            <person name="Echeveste M.J."/>
            <person name="Arshad A."/>
            <person name="Kurth J."/>
            <person name="Ouboter H."/>
            <person name="Jetten M.S.M."/>
            <person name="Welte C.U."/>
        </authorList>
    </citation>
    <scope>NUCLEOTIDE SEQUENCE</scope>
    <source>
        <strain evidence="1">MAG_39</strain>
    </source>
</reference>
<dbReference type="EMBL" id="JAIOIV010000098">
    <property type="protein sequence ID" value="MBZ0156938.1"/>
    <property type="molecule type" value="Genomic_DNA"/>
</dbReference>
<accession>A0A953J763</accession>
<organism evidence="1 2">
    <name type="scientific">Candidatus Nitrobium versatile</name>
    <dbReference type="NCBI Taxonomy" id="2884831"/>
    <lineage>
        <taxon>Bacteria</taxon>
        <taxon>Pseudomonadati</taxon>
        <taxon>Nitrospirota</taxon>
        <taxon>Nitrospiria</taxon>
        <taxon>Nitrospirales</taxon>
        <taxon>Nitrospiraceae</taxon>
        <taxon>Candidatus Nitrobium</taxon>
    </lineage>
</organism>